<protein>
    <submittedName>
        <fullName evidence="2">Uncharacterized protein</fullName>
    </submittedName>
</protein>
<evidence type="ECO:0000313" key="2">
    <source>
        <dbReference type="EMBL" id="KXT17514.1"/>
    </source>
</evidence>
<name>A0A139ISI8_9PEZI</name>
<feature type="region of interest" description="Disordered" evidence="1">
    <location>
        <begin position="1"/>
        <end position="25"/>
    </location>
</feature>
<accession>A0A139ISI8</accession>
<proteinExistence type="predicted"/>
<reference evidence="2 3" key="1">
    <citation type="submission" date="2015-07" db="EMBL/GenBank/DDBJ databases">
        <title>Comparative genomics of the Sigatoka disease complex on banana suggests a link between parallel evolutionary changes in Pseudocercospora fijiensis and Pseudocercospora eumusae and increased virulence on the banana host.</title>
        <authorList>
            <person name="Chang T.-C."/>
            <person name="Salvucci A."/>
            <person name="Crous P.W."/>
            <person name="Stergiopoulos I."/>
        </authorList>
    </citation>
    <scope>NUCLEOTIDE SEQUENCE [LARGE SCALE GENOMIC DNA]</scope>
    <source>
        <strain evidence="2 3">CBS 116634</strain>
    </source>
</reference>
<dbReference type="AlphaFoldDB" id="A0A139ISI8"/>
<gene>
    <name evidence="2" type="ORF">AC579_3206</name>
</gene>
<dbReference type="Proteomes" id="UP000073492">
    <property type="component" value="Unassembled WGS sequence"/>
</dbReference>
<keyword evidence="3" id="KW-1185">Reference proteome</keyword>
<comment type="caution">
    <text evidence="2">The sequence shown here is derived from an EMBL/GenBank/DDBJ whole genome shotgun (WGS) entry which is preliminary data.</text>
</comment>
<organism evidence="2 3">
    <name type="scientific">Pseudocercospora musae</name>
    <dbReference type="NCBI Taxonomy" id="113226"/>
    <lineage>
        <taxon>Eukaryota</taxon>
        <taxon>Fungi</taxon>
        <taxon>Dikarya</taxon>
        <taxon>Ascomycota</taxon>
        <taxon>Pezizomycotina</taxon>
        <taxon>Dothideomycetes</taxon>
        <taxon>Dothideomycetidae</taxon>
        <taxon>Mycosphaerellales</taxon>
        <taxon>Mycosphaerellaceae</taxon>
        <taxon>Pseudocercospora</taxon>
    </lineage>
</organism>
<feature type="compositionally biased region" description="Polar residues" evidence="1">
    <location>
        <begin position="1"/>
        <end position="11"/>
    </location>
</feature>
<sequence length="139" mass="15982">MASQLRCTSKSVDLLHGSQQHRSRMRRRQERQAYYAGHSKTFKAVARTAHCGKEGQRSGIALRSECSEHRWDASVQGKEGLAGQRSSYHVLVGVVDVVEDKCTRRYLERRQEQREHIIEPPPPKRFLAQQIEHQHVPSA</sequence>
<dbReference type="EMBL" id="LFZO01000019">
    <property type="protein sequence ID" value="KXT17514.1"/>
    <property type="molecule type" value="Genomic_DNA"/>
</dbReference>
<evidence type="ECO:0000256" key="1">
    <source>
        <dbReference type="SAM" id="MobiDB-lite"/>
    </source>
</evidence>
<evidence type="ECO:0000313" key="3">
    <source>
        <dbReference type="Proteomes" id="UP000073492"/>
    </source>
</evidence>